<name>A0A8D8W8R5_9HEMI</name>
<protein>
    <submittedName>
        <fullName evidence="2">Uncharacterized protein</fullName>
    </submittedName>
</protein>
<dbReference type="AlphaFoldDB" id="A0A8D8W8R5"/>
<keyword evidence="1" id="KW-1133">Transmembrane helix</keyword>
<feature type="transmembrane region" description="Helical" evidence="1">
    <location>
        <begin position="80"/>
        <end position="98"/>
    </location>
</feature>
<reference evidence="2" key="1">
    <citation type="submission" date="2021-05" db="EMBL/GenBank/DDBJ databases">
        <authorList>
            <person name="Alioto T."/>
            <person name="Alioto T."/>
            <person name="Gomez Garrido J."/>
        </authorList>
    </citation>
    <scope>NUCLEOTIDE SEQUENCE</scope>
</reference>
<keyword evidence="1" id="KW-0472">Membrane</keyword>
<dbReference type="EMBL" id="HBUF01154927">
    <property type="protein sequence ID" value="CAG6648949.1"/>
    <property type="molecule type" value="Transcribed_RNA"/>
</dbReference>
<evidence type="ECO:0000313" key="2">
    <source>
        <dbReference type="EMBL" id="CAG6648949.1"/>
    </source>
</evidence>
<keyword evidence="1" id="KW-0812">Transmembrane</keyword>
<proteinExistence type="predicted"/>
<sequence length="124" mass="14422">MAKTMFFKILNATLSASHMLRYRDQQNIINKKEMEREREGGRKTAAIRLAQHYDIIYNYYINILSVLIIVQILAECCNIYATWVMVGMQYGACANVPVGNRILSSRNIAIFFFNFFKPFSHKSL</sequence>
<evidence type="ECO:0000256" key="1">
    <source>
        <dbReference type="SAM" id="Phobius"/>
    </source>
</evidence>
<organism evidence="2">
    <name type="scientific">Cacopsylla melanoneura</name>
    <dbReference type="NCBI Taxonomy" id="428564"/>
    <lineage>
        <taxon>Eukaryota</taxon>
        <taxon>Metazoa</taxon>
        <taxon>Ecdysozoa</taxon>
        <taxon>Arthropoda</taxon>
        <taxon>Hexapoda</taxon>
        <taxon>Insecta</taxon>
        <taxon>Pterygota</taxon>
        <taxon>Neoptera</taxon>
        <taxon>Paraneoptera</taxon>
        <taxon>Hemiptera</taxon>
        <taxon>Sternorrhyncha</taxon>
        <taxon>Psylloidea</taxon>
        <taxon>Psyllidae</taxon>
        <taxon>Psyllinae</taxon>
        <taxon>Cacopsylla</taxon>
    </lineage>
</organism>
<feature type="transmembrane region" description="Helical" evidence="1">
    <location>
        <begin position="56"/>
        <end position="74"/>
    </location>
</feature>
<accession>A0A8D8W8R5</accession>